<proteinExistence type="predicted"/>
<organism evidence="1 2">
    <name type="scientific">Orchesella dallaii</name>
    <dbReference type="NCBI Taxonomy" id="48710"/>
    <lineage>
        <taxon>Eukaryota</taxon>
        <taxon>Metazoa</taxon>
        <taxon>Ecdysozoa</taxon>
        <taxon>Arthropoda</taxon>
        <taxon>Hexapoda</taxon>
        <taxon>Collembola</taxon>
        <taxon>Entomobryomorpha</taxon>
        <taxon>Entomobryoidea</taxon>
        <taxon>Orchesellidae</taxon>
        <taxon>Orchesellinae</taxon>
        <taxon>Orchesella</taxon>
    </lineage>
</organism>
<evidence type="ECO:0000313" key="2">
    <source>
        <dbReference type="Proteomes" id="UP001642540"/>
    </source>
</evidence>
<gene>
    <name evidence="1" type="ORF">ODALV1_LOCUS887</name>
</gene>
<comment type="caution">
    <text evidence="1">The sequence shown here is derived from an EMBL/GenBank/DDBJ whole genome shotgun (WGS) entry which is preliminary data.</text>
</comment>
<name>A0ABP1PK08_9HEXA</name>
<keyword evidence="2" id="KW-1185">Reference proteome</keyword>
<reference evidence="1 2" key="1">
    <citation type="submission" date="2024-08" db="EMBL/GenBank/DDBJ databases">
        <authorList>
            <person name="Cucini C."/>
            <person name="Frati F."/>
        </authorList>
    </citation>
    <scope>NUCLEOTIDE SEQUENCE [LARGE SCALE GENOMIC DNA]</scope>
</reference>
<dbReference type="EMBL" id="CAXLJM020000004">
    <property type="protein sequence ID" value="CAL8069671.1"/>
    <property type="molecule type" value="Genomic_DNA"/>
</dbReference>
<accession>A0ABP1PK08</accession>
<evidence type="ECO:0000313" key="1">
    <source>
        <dbReference type="EMBL" id="CAL8069671.1"/>
    </source>
</evidence>
<sequence length="130" mass="14659">MKNQKGVQYVFTGPTIFIVASLDSRDFELHLEFEGVGKLVEKDTFFTHETLHANSGCFSNTELKTWNFSPLLFTKLNDKSNYTLDYTTLVVSNFSGMALFQAKLGNGECSNEDSFIIISDMMENSTKVTE</sequence>
<dbReference type="Proteomes" id="UP001642540">
    <property type="component" value="Unassembled WGS sequence"/>
</dbReference>
<protein>
    <submittedName>
        <fullName evidence="1">Uncharacterized protein</fullName>
    </submittedName>
</protein>